<organism evidence="2 3">
    <name type="scientific">Natronococcus pandeyae</name>
    <dbReference type="NCBI Taxonomy" id="2055836"/>
    <lineage>
        <taxon>Archaea</taxon>
        <taxon>Methanobacteriati</taxon>
        <taxon>Methanobacteriota</taxon>
        <taxon>Stenosarchaea group</taxon>
        <taxon>Halobacteria</taxon>
        <taxon>Halobacteriales</taxon>
        <taxon>Natrialbaceae</taxon>
        <taxon>Natronococcus</taxon>
    </lineage>
</organism>
<dbReference type="Proteomes" id="UP000766904">
    <property type="component" value="Unassembled WGS sequence"/>
</dbReference>
<dbReference type="AlphaFoldDB" id="A0A8J8Q2E1"/>
<protein>
    <submittedName>
        <fullName evidence="2">Uncharacterized protein</fullName>
    </submittedName>
</protein>
<evidence type="ECO:0000256" key="1">
    <source>
        <dbReference type="SAM" id="MobiDB-lite"/>
    </source>
</evidence>
<sequence>MSDTPSTTVDVSDSKNDRRLKRPSRDYGYLGEDGEGFHHHVDEATNTIYVTTSHAERFYPENANTQWFRISGNVDHVEDLEQYDDRGLTEWIAYVDSVRGWHDRPFEISSVLTDAFSQRGGRQ</sequence>
<accession>A0A8J8Q2E1</accession>
<evidence type="ECO:0000313" key="3">
    <source>
        <dbReference type="Proteomes" id="UP000766904"/>
    </source>
</evidence>
<proteinExistence type="predicted"/>
<comment type="caution">
    <text evidence="2">The sequence shown here is derived from an EMBL/GenBank/DDBJ whole genome shotgun (WGS) entry which is preliminary data.</text>
</comment>
<evidence type="ECO:0000313" key="2">
    <source>
        <dbReference type="EMBL" id="TYL37243.1"/>
    </source>
</evidence>
<feature type="region of interest" description="Disordered" evidence="1">
    <location>
        <begin position="1"/>
        <end position="26"/>
    </location>
</feature>
<dbReference type="EMBL" id="PHNJ01000011">
    <property type="protein sequence ID" value="TYL37243.1"/>
    <property type="molecule type" value="Genomic_DNA"/>
</dbReference>
<keyword evidence="3" id="KW-1185">Reference proteome</keyword>
<reference evidence="2" key="1">
    <citation type="submission" date="2017-11" db="EMBL/GenBank/DDBJ databases">
        <authorList>
            <person name="Kajale S.C."/>
            <person name="Sharma A."/>
        </authorList>
    </citation>
    <scope>NUCLEOTIDE SEQUENCE</scope>
    <source>
        <strain evidence="2">LS1_42</strain>
    </source>
</reference>
<gene>
    <name evidence="2" type="ORF">CV102_18185</name>
</gene>
<dbReference type="OrthoDB" id="159715at2157"/>
<name>A0A8J8Q2E1_9EURY</name>
<dbReference type="RefSeq" id="WP_148859391.1">
    <property type="nucleotide sequence ID" value="NZ_PHNJ01000011.1"/>
</dbReference>
<feature type="compositionally biased region" description="Polar residues" evidence="1">
    <location>
        <begin position="1"/>
        <end position="11"/>
    </location>
</feature>